<sequence length="71" mass="8099">MFCESEGLQKEHTKAMERLYLLSSSMESEGFSRSKRRQESNLVPSPTKLESSCQSTLRRRTSLPPAILHEA</sequence>
<dbReference type="EMBL" id="JACTNZ010000011">
    <property type="protein sequence ID" value="KAG5524184.1"/>
    <property type="molecule type" value="Genomic_DNA"/>
</dbReference>
<comment type="caution">
    <text evidence="2">The sequence shown here is derived from an EMBL/GenBank/DDBJ whole genome shotgun (WGS) entry which is preliminary data.</text>
</comment>
<reference evidence="2" key="1">
    <citation type="submission" date="2020-08" db="EMBL/GenBank/DDBJ databases">
        <title>Plant Genome Project.</title>
        <authorList>
            <person name="Zhang R.-G."/>
        </authorList>
    </citation>
    <scope>NUCLEOTIDE SEQUENCE</scope>
    <source>
        <strain evidence="2">WSP0</strain>
        <tissue evidence="2">Leaf</tissue>
    </source>
</reference>
<dbReference type="Proteomes" id="UP000823749">
    <property type="component" value="Chromosome 11"/>
</dbReference>
<feature type="compositionally biased region" description="Polar residues" evidence="1">
    <location>
        <begin position="40"/>
        <end position="56"/>
    </location>
</feature>
<accession>A0AAV6I9Z2</accession>
<dbReference type="AlphaFoldDB" id="A0AAV6I9Z2"/>
<evidence type="ECO:0000313" key="2">
    <source>
        <dbReference type="EMBL" id="KAG5524184.1"/>
    </source>
</evidence>
<name>A0AAV6I9Z2_9ERIC</name>
<gene>
    <name evidence="2" type="ORF">RHGRI_030997</name>
</gene>
<protein>
    <submittedName>
        <fullName evidence="2">Uncharacterized protein</fullName>
    </submittedName>
</protein>
<organism evidence="2 3">
    <name type="scientific">Rhododendron griersonianum</name>
    <dbReference type="NCBI Taxonomy" id="479676"/>
    <lineage>
        <taxon>Eukaryota</taxon>
        <taxon>Viridiplantae</taxon>
        <taxon>Streptophyta</taxon>
        <taxon>Embryophyta</taxon>
        <taxon>Tracheophyta</taxon>
        <taxon>Spermatophyta</taxon>
        <taxon>Magnoliopsida</taxon>
        <taxon>eudicotyledons</taxon>
        <taxon>Gunneridae</taxon>
        <taxon>Pentapetalae</taxon>
        <taxon>asterids</taxon>
        <taxon>Ericales</taxon>
        <taxon>Ericaceae</taxon>
        <taxon>Ericoideae</taxon>
        <taxon>Rhodoreae</taxon>
        <taxon>Rhododendron</taxon>
    </lineage>
</organism>
<keyword evidence="3" id="KW-1185">Reference proteome</keyword>
<feature type="region of interest" description="Disordered" evidence="1">
    <location>
        <begin position="27"/>
        <end position="71"/>
    </location>
</feature>
<evidence type="ECO:0000313" key="3">
    <source>
        <dbReference type="Proteomes" id="UP000823749"/>
    </source>
</evidence>
<evidence type="ECO:0000256" key="1">
    <source>
        <dbReference type="SAM" id="MobiDB-lite"/>
    </source>
</evidence>
<proteinExistence type="predicted"/>